<dbReference type="InterPro" id="IPR029479">
    <property type="entry name" value="Nitroreductase"/>
</dbReference>
<comment type="caution">
    <text evidence="5">The sequence shown here is derived from an EMBL/GenBank/DDBJ whole genome shotgun (WGS) entry which is preliminary data.</text>
</comment>
<keyword evidence="3" id="KW-0560">Oxidoreductase</keyword>
<evidence type="ECO:0000256" key="3">
    <source>
        <dbReference type="ARBA" id="ARBA00023002"/>
    </source>
</evidence>
<dbReference type="PANTHER" id="PTHR23026:SF90">
    <property type="entry name" value="IODOTYROSINE DEIODINASE 1"/>
    <property type="match status" value="1"/>
</dbReference>
<dbReference type="PANTHER" id="PTHR23026">
    <property type="entry name" value="NADPH NITROREDUCTASE"/>
    <property type="match status" value="1"/>
</dbReference>
<dbReference type="RefSeq" id="WP_285574614.1">
    <property type="nucleotide sequence ID" value="NZ_BSDE01000003.1"/>
</dbReference>
<dbReference type="InterPro" id="IPR050627">
    <property type="entry name" value="Nitroreductase/BluB"/>
</dbReference>
<gene>
    <name evidence="5" type="ORF">GETHLI_19790</name>
</gene>
<evidence type="ECO:0000259" key="4">
    <source>
        <dbReference type="Pfam" id="PF00881"/>
    </source>
</evidence>
<dbReference type="Gene3D" id="3.40.109.10">
    <property type="entry name" value="NADH Oxidase"/>
    <property type="match status" value="1"/>
</dbReference>
<keyword evidence="1" id="KW-0285">Flavoprotein</keyword>
<sequence>MHAFSEAFRAELDALLRARRDVRRFRRDPVPEPLLLHLLEQANLAPSVGLSQPWRFIRVQSPKLRAAVATAFEAANAAAASGYEGARAETYKRLKLEGLGQAPEHLLICCETAPAQGHGLGRQTQPQTLRDSVVCAIQILWLAARAEGLGIGWVSILDPQGLREAFDLPPTWEWVAYLCVGWPEAFLDIPELEAEGWEQRRPLADVLERR</sequence>
<keyword evidence="2" id="KW-0288">FMN</keyword>
<dbReference type="NCBIfam" id="TIGR02476">
    <property type="entry name" value="BluB"/>
    <property type="match status" value="1"/>
</dbReference>
<dbReference type="Proteomes" id="UP001165069">
    <property type="component" value="Unassembled WGS sequence"/>
</dbReference>
<evidence type="ECO:0000313" key="6">
    <source>
        <dbReference type="Proteomes" id="UP001165069"/>
    </source>
</evidence>
<protein>
    <submittedName>
        <fullName evidence="5">5,6-dimethylbenzimidazole synthase</fullName>
    </submittedName>
</protein>
<evidence type="ECO:0000256" key="2">
    <source>
        <dbReference type="ARBA" id="ARBA00022643"/>
    </source>
</evidence>
<evidence type="ECO:0000313" key="5">
    <source>
        <dbReference type="EMBL" id="GLH73477.1"/>
    </source>
</evidence>
<keyword evidence="6" id="KW-1185">Reference proteome</keyword>
<feature type="domain" description="Nitroreductase" evidence="4">
    <location>
        <begin position="16"/>
        <end position="182"/>
    </location>
</feature>
<dbReference type="InterPro" id="IPR000415">
    <property type="entry name" value="Nitroreductase-like"/>
</dbReference>
<organism evidence="5 6">
    <name type="scientific">Geothrix limicola</name>
    <dbReference type="NCBI Taxonomy" id="2927978"/>
    <lineage>
        <taxon>Bacteria</taxon>
        <taxon>Pseudomonadati</taxon>
        <taxon>Acidobacteriota</taxon>
        <taxon>Holophagae</taxon>
        <taxon>Holophagales</taxon>
        <taxon>Holophagaceae</taxon>
        <taxon>Geothrix</taxon>
    </lineage>
</organism>
<evidence type="ECO:0000256" key="1">
    <source>
        <dbReference type="ARBA" id="ARBA00022630"/>
    </source>
</evidence>
<dbReference type="Pfam" id="PF00881">
    <property type="entry name" value="Nitroreductase"/>
    <property type="match status" value="1"/>
</dbReference>
<reference evidence="5 6" key="1">
    <citation type="journal article" date="2023" name="Antonie Van Leeuwenhoek">
        <title>Mesoterricola silvestris gen. nov., sp. nov., Mesoterricola sediminis sp. nov., Geothrix oryzae sp. nov., Geothrix edaphica sp. nov., Geothrix rubra sp. nov., and Geothrix limicola sp. nov., six novel members of Acidobacteriota isolated from soils.</title>
        <authorList>
            <person name="Itoh H."/>
            <person name="Sugisawa Y."/>
            <person name="Mise K."/>
            <person name="Xu Z."/>
            <person name="Kuniyasu M."/>
            <person name="Ushijima N."/>
            <person name="Kawano K."/>
            <person name="Kobayashi E."/>
            <person name="Shiratori Y."/>
            <person name="Masuda Y."/>
            <person name="Senoo K."/>
        </authorList>
    </citation>
    <scope>NUCLEOTIDE SEQUENCE [LARGE SCALE GENOMIC DNA]</scope>
    <source>
        <strain evidence="5 6">Red804</strain>
    </source>
</reference>
<dbReference type="InterPro" id="IPR012825">
    <property type="entry name" value="BluB"/>
</dbReference>
<name>A0ABQ5QFA0_9BACT</name>
<accession>A0ABQ5QFA0</accession>
<dbReference type="SUPFAM" id="SSF55469">
    <property type="entry name" value="FMN-dependent nitroreductase-like"/>
    <property type="match status" value="1"/>
</dbReference>
<proteinExistence type="predicted"/>
<dbReference type="EMBL" id="BSDE01000003">
    <property type="protein sequence ID" value="GLH73477.1"/>
    <property type="molecule type" value="Genomic_DNA"/>
</dbReference>